<name>A0A5C5URX9_9BACT</name>
<dbReference type="RefSeq" id="WP_146569088.1">
    <property type="nucleotide sequence ID" value="NZ_SIHJ01000010.1"/>
</dbReference>
<evidence type="ECO:0008006" key="4">
    <source>
        <dbReference type="Google" id="ProtNLM"/>
    </source>
</evidence>
<evidence type="ECO:0000313" key="3">
    <source>
        <dbReference type="Proteomes" id="UP000316714"/>
    </source>
</evidence>
<keyword evidence="1" id="KW-1133">Transmembrane helix</keyword>
<dbReference type="OrthoDB" id="9845073at2"/>
<gene>
    <name evidence="2" type="ORF">KOR34_52860</name>
</gene>
<keyword evidence="3" id="KW-1185">Reference proteome</keyword>
<sequence>MDPNDKPAELIDPPPRFSVRWVLLLTTVLALGAAWAGPTMRGWEPERWKVFGGTLVVSLLSAAAGYAGQGLFMGRERRKAGGGLVWLVRAESDPEIKSRSTMLTSSPGPVSGVFAVLSLLVVAFFEASTLYLPSNAGDSGYFRFNIWSLMIGVGCWFAINHCSIRGVALGQNGVFVASESRCYPWKVVTVIARPEEDEDDELTLRFRLTYPKRIVLSVPAEVRRAVDERLAECLPAQHD</sequence>
<reference evidence="2 3" key="1">
    <citation type="submission" date="2019-02" db="EMBL/GenBank/DDBJ databases">
        <title>Deep-cultivation of Planctomycetes and their phenomic and genomic characterization uncovers novel biology.</title>
        <authorList>
            <person name="Wiegand S."/>
            <person name="Jogler M."/>
            <person name="Boedeker C."/>
            <person name="Pinto D."/>
            <person name="Vollmers J."/>
            <person name="Rivas-Marin E."/>
            <person name="Kohn T."/>
            <person name="Peeters S.H."/>
            <person name="Heuer A."/>
            <person name="Rast P."/>
            <person name="Oberbeckmann S."/>
            <person name="Bunk B."/>
            <person name="Jeske O."/>
            <person name="Meyerdierks A."/>
            <person name="Storesund J.E."/>
            <person name="Kallscheuer N."/>
            <person name="Luecker S."/>
            <person name="Lage O.M."/>
            <person name="Pohl T."/>
            <person name="Merkel B.J."/>
            <person name="Hornburger P."/>
            <person name="Mueller R.-W."/>
            <person name="Bruemmer F."/>
            <person name="Labrenz M."/>
            <person name="Spormann A.M."/>
            <person name="Op Den Camp H."/>
            <person name="Overmann J."/>
            <person name="Amann R."/>
            <person name="Jetten M.S.M."/>
            <person name="Mascher T."/>
            <person name="Medema M.H."/>
            <person name="Devos D.P."/>
            <person name="Kaster A.-K."/>
            <person name="Ovreas L."/>
            <person name="Rohde M."/>
            <person name="Galperin M.Y."/>
            <person name="Jogler C."/>
        </authorList>
    </citation>
    <scope>NUCLEOTIDE SEQUENCE [LARGE SCALE GENOMIC DNA]</scope>
    <source>
        <strain evidence="2 3">KOR34</strain>
    </source>
</reference>
<dbReference type="EMBL" id="SIHJ01000010">
    <property type="protein sequence ID" value="TWT29231.1"/>
    <property type="molecule type" value="Genomic_DNA"/>
</dbReference>
<organism evidence="2 3">
    <name type="scientific">Posidoniimonas corsicana</name>
    <dbReference type="NCBI Taxonomy" id="1938618"/>
    <lineage>
        <taxon>Bacteria</taxon>
        <taxon>Pseudomonadati</taxon>
        <taxon>Planctomycetota</taxon>
        <taxon>Planctomycetia</taxon>
        <taxon>Pirellulales</taxon>
        <taxon>Lacipirellulaceae</taxon>
        <taxon>Posidoniimonas</taxon>
    </lineage>
</organism>
<accession>A0A5C5URX9</accession>
<dbReference type="AlphaFoldDB" id="A0A5C5URX9"/>
<keyword evidence="1" id="KW-0472">Membrane</keyword>
<proteinExistence type="predicted"/>
<feature type="transmembrane region" description="Helical" evidence="1">
    <location>
        <begin position="50"/>
        <end position="68"/>
    </location>
</feature>
<evidence type="ECO:0000313" key="2">
    <source>
        <dbReference type="EMBL" id="TWT29231.1"/>
    </source>
</evidence>
<comment type="caution">
    <text evidence="2">The sequence shown here is derived from an EMBL/GenBank/DDBJ whole genome shotgun (WGS) entry which is preliminary data.</text>
</comment>
<evidence type="ECO:0000256" key="1">
    <source>
        <dbReference type="SAM" id="Phobius"/>
    </source>
</evidence>
<feature type="transmembrane region" description="Helical" evidence="1">
    <location>
        <begin position="140"/>
        <end position="159"/>
    </location>
</feature>
<protein>
    <recommendedName>
        <fullName evidence="4">DUF5673 domain-containing protein</fullName>
    </recommendedName>
</protein>
<feature type="transmembrane region" description="Helical" evidence="1">
    <location>
        <begin position="20"/>
        <end position="38"/>
    </location>
</feature>
<dbReference type="Proteomes" id="UP000316714">
    <property type="component" value="Unassembled WGS sequence"/>
</dbReference>
<feature type="transmembrane region" description="Helical" evidence="1">
    <location>
        <begin position="112"/>
        <end position="133"/>
    </location>
</feature>
<keyword evidence="1" id="KW-0812">Transmembrane</keyword>